<dbReference type="RefSeq" id="WP_406785751.1">
    <property type="nucleotide sequence ID" value="NZ_JBJIAA010000001.1"/>
</dbReference>
<organism evidence="1 2">
    <name type="scientific">Clostridium neuense</name>
    <dbReference type="NCBI Taxonomy" id="1728934"/>
    <lineage>
        <taxon>Bacteria</taxon>
        <taxon>Bacillati</taxon>
        <taxon>Bacillota</taxon>
        <taxon>Clostridia</taxon>
        <taxon>Eubacteriales</taxon>
        <taxon>Clostridiaceae</taxon>
        <taxon>Clostridium</taxon>
    </lineage>
</organism>
<name>A0ABW8TA52_9CLOT</name>
<proteinExistence type="predicted"/>
<protein>
    <submittedName>
        <fullName evidence="1">Uncharacterized protein</fullName>
    </submittedName>
</protein>
<dbReference type="Proteomes" id="UP001623592">
    <property type="component" value="Unassembled WGS sequence"/>
</dbReference>
<evidence type="ECO:0000313" key="2">
    <source>
        <dbReference type="Proteomes" id="UP001623592"/>
    </source>
</evidence>
<comment type="caution">
    <text evidence="1">The sequence shown here is derived from an EMBL/GenBank/DDBJ whole genome shotgun (WGS) entry which is preliminary data.</text>
</comment>
<reference evidence="1 2" key="1">
    <citation type="submission" date="2024-11" db="EMBL/GenBank/DDBJ databases">
        <authorList>
            <person name="Heng Y.C."/>
            <person name="Lim A.C.H."/>
            <person name="Lee J.K.Y."/>
            <person name="Kittelmann S."/>
        </authorList>
    </citation>
    <scope>NUCLEOTIDE SEQUENCE [LARGE SCALE GENOMIC DNA]</scope>
    <source>
        <strain evidence="1 2">WILCCON 0114</strain>
    </source>
</reference>
<keyword evidence="2" id="KW-1185">Reference proteome</keyword>
<sequence length="190" mass="22557">MENINYVENSNKEFMEFMETAISTEIDCYIIDSSFTKDFNTRLIQVMEEIRKGNQDIEFSIIFNVDREISLIDSLILGNFAADLYFVYMSKYYKSNDLQTILNYMHSESDAEKRKFIINSIDVLYGIFNEMFKDIRCNKSILCRYQEYYNLGELKEKKISLMVLVILVLEDICKYFRIRNGLLIEGCKEI</sequence>
<evidence type="ECO:0000313" key="1">
    <source>
        <dbReference type="EMBL" id="MFL0249077.1"/>
    </source>
</evidence>
<gene>
    <name evidence="1" type="ORF">ACJDT4_01470</name>
</gene>
<accession>A0ABW8TA52</accession>
<dbReference type="EMBL" id="JBJIAA010000001">
    <property type="protein sequence ID" value="MFL0249077.1"/>
    <property type="molecule type" value="Genomic_DNA"/>
</dbReference>